<keyword evidence="3 5" id="KW-1133">Transmembrane helix</keyword>
<dbReference type="PANTHER" id="PTHR37422:SF13">
    <property type="entry name" value="LIPOPOLYSACCHARIDE BIOSYNTHESIS PROTEIN PA4999-RELATED"/>
    <property type="match status" value="1"/>
</dbReference>
<feature type="transmembrane region" description="Helical" evidence="5">
    <location>
        <begin position="391"/>
        <end position="417"/>
    </location>
</feature>
<keyword evidence="2 5" id="KW-0812">Transmembrane</keyword>
<protein>
    <submittedName>
        <fullName evidence="7">O-Antigen ligase</fullName>
    </submittedName>
</protein>
<evidence type="ECO:0000256" key="3">
    <source>
        <dbReference type="ARBA" id="ARBA00022989"/>
    </source>
</evidence>
<dbReference type="GO" id="GO:0016020">
    <property type="term" value="C:membrane"/>
    <property type="evidence" value="ECO:0007669"/>
    <property type="project" value="UniProtKB-SubCell"/>
</dbReference>
<keyword evidence="4 5" id="KW-0472">Membrane</keyword>
<feature type="domain" description="O-antigen ligase-related" evidence="6">
    <location>
        <begin position="266"/>
        <end position="406"/>
    </location>
</feature>
<proteinExistence type="predicted"/>
<reference evidence="7 8" key="1">
    <citation type="submission" date="2016-10" db="EMBL/GenBank/DDBJ databases">
        <authorList>
            <person name="de Groot N.N."/>
        </authorList>
    </citation>
    <scope>NUCLEOTIDE SEQUENCE [LARGE SCALE GENOMIC DNA]</scope>
    <source>
        <strain evidence="7 8">AR32</strain>
    </source>
</reference>
<evidence type="ECO:0000256" key="5">
    <source>
        <dbReference type="SAM" id="Phobius"/>
    </source>
</evidence>
<keyword evidence="7" id="KW-0436">Ligase</keyword>
<sequence>MQNSLATYSKENGGRVLLLFLLFLLAIYEFYSSGYTSFAIVCLIPLFVVVTIISFKYRMFLFWLLFFLNYFNQMQDFPSLPGPRSLPNEILEILLLAIALIDIKDSNFKRTGNIMLFALLIWCGFCTLEMLNDTCGLGFNIGAWYTGARMLAFQMLYIFLVFCIYISNPKILVQYLFFWGALALFAVFWAWKQQNIGLTTYEYGWLYFGPGGNTHLLQAGTLIRYWSIYSDAANYGIAMASTGVAFIIFGITSKIKKFKYIFLFIGILCIWGMFPSGTRTAIACVGAGFILYIFLSKSFKIAIPFTILFALGAFILVFTNIGNGNQQIRRMRSAFDKTDASANVRSINQETMKKYMRDAPWGIGVGMGMDNVPANNKYRRMATIAPDSEYVFIWLHTGVIGITIFIITTIMILLGACRIVFFKLKSPSLRGIGAGMCCAFVSQQLGAYGNQVLMQFPNGLVFYGAISVVYILPYIENEWIEYEAKLLAKQEERKRIKLEKKLASRV</sequence>
<evidence type="ECO:0000313" key="7">
    <source>
        <dbReference type="EMBL" id="SEF72830.1"/>
    </source>
</evidence>
<feature type="transmembrane region" description="Helical" evidence="5">
    <location>
        <begin position="172"/>
        <end position="191"/>
    </location>
</feature>
<dbReference type="Proteomes" id="UP000236735">
    <property type="component" value="Unassembled WGS sequence"/>
</dbReference>
<feature type="transmembrane region" description="Helical" evidence="5">
    <location>
        <begin position="302"/>
        <end position="321"/>
    </location>
</feature>
<dbReference type="RefSeq" id="WP_091765827.1">
    <property type="nucleotide sequence ID" value="NZ_FNUV01000003.1"/>
</dbReference>
<feature type="transmembrane region" description="Helical" evidence="5">
    <location>
        <begin position="258"/>
        <end position="274"/>
    </location>
</feature>
<dbReference type="GO" id="GO:0016874">
    <property type="term" value="F:ligase activity"/>
    <property type="evidence" value="ECO:0007669"/>
    <property type="project" value="UniProtKB-KW"/>
</dbReference>
<evidence type="ECO:0000259" key="6">
    <source>
        <dbReference type="Pfam" id="PF04932"/>
    </source>
</evidence>
<evidence type="ECO:0000256" key="1">
    <source>
        <dbReference type="ARBA" id="ARBA00004141"/>
    </source>
</evidence>
<gene>
    <name evidence="7" type="ORF">SAMN05216354_1384</name>
</gene>
<feature type="transmembrane region" description="Helical" evidence="5">
    <location>
        <begin position="115"/>
        <end position="131"/>
    </location>
</feature>
<evidence type="ECO:0000256" key="2">
    <source>
        <dbReference type="ARBA" id="ARBA00022692"/>
    </source>
</evidence>
<feature type="transmembrane region" description="Helical" evidence="5">
    <location>
        <begin position="12"/>
        <end position="31"/>
    </location>
</feature>
<organism evidence="7 8">
    <name type="scientific">Xylanibacter ruminicola</name>
    <name type="common">Prevotella ruminicola</name>
    <dbReference type="NCBI Taxonomy" id="839"/>
    <lineage>
        <taxon>Bacteria</taxon>
        <taxon>Pseudomonadati</taxon>
        <taxon>Bacteroidota</taxon>
        <taxon>Bacteroidia</taxon>
        <taxon>Bacteroidales</taxon>
        <taxon>Prevotellaceae</taxon>
        <taxon>Xylanibacter</taxon>
    </lineage>
</organism>
<evidence type="ECO:0000256" key="4">
    <source>
        <dbReference type="ARBA" id="ARBA00023136"/>
    </source>
</evidence>
<feature type="transmembrane region" description="Helical" evidence="5">
    <location>
        <begin position="455"/>
        <end position="475"/>
    </location>
</feature>
<dbReference type="InterPro" id="IPR051533">
    <property type="entry name" value="WaaL-like"/>
</dbReference>
<feature type="transmembrane region" description="Helical" evidence="5">
    <location>
        <begin position="232"/>
        <end position="251"/>
    </location>
</feature>
<comment type="subcellular location">
    <subcellularLocation>
        <location evidence="1">Membrane</location>
        <topology evidence="1">Multi-pass membrane protein</topology>
    </subcellularLocation>
</comment>
<feature type="transmembrane region" description="Helical" evidence="5">
    <location>
        <begin position="143"/>
        <end position="165"/>
    </location>
</feature>
<feature type="transmembrane region" description="Helical" evidence="5">
    <location>
        <begin position="38"/>
        <end position="66"/>
    </location>
</feature>
<dbReference type="InterPro" id="IPR007016">
    <property type="entry name" value="O-antigen_ligase-rel_domated"/>
</dbReference>
<dbReference type="EMBL" id="FNUV01000003">
    <property type="protein sequence ID" value="SEF72830.1"/>
    <property type="molecule type" value="Genomic_DNA"/>
</dbReference>
<dbReference type="PANTHER" id="PTHR37422">
    <property type="entry name" value="TEICHURONIC ACID BIOSYNTHESIS PROTEIN TUAE"/>
    <property type="match status" value="1"/>
</dbReference>
<dbReference type="Pfam" id="PF04932">
    <property type="entry name" value="Wzy_C"/>
    <property type="match status" value="1"/>
</dbReference>
<accession>A0A1H5UCQ9</accession>
<evidence type="ECO:0000313" key="8">
    <source>
        <dbReference type="Proteomes" id="UP000236735"/>
    </source>
</evidence>
<name>A0A1H5UCQ9_XYLRU</name>
<dbReference type="AlphaFoldDB" id="A0A1H5UCQ9"/>